<dbReference type="PANTHER" id="PTHR47634">
    <property type="entry name" value="PROTEIN KINASE DOMAIN-CONTAINING PROTEIN-RELATED"/>
    <property type="match status" value="1"/>
</dbReference>
<dbReference type="Proteomes" id="UP000886523">
    <property type="component" value="Unassembled WGS sequence"/>
</dbReference>
<evidence type="ECO:0000256" key="4">
    <source>
        <dbReference type="ARBA" id="ARBA00022741"/>
    </source>
</evidence>
<keyword evidence="6" id="KW-0067">ATP-binding</keyword>
<keyword evidence="2" id="KW-0723">Serine/threonine-protein kinase</keyword>
<dbReference type="Gene3D" id="1.10.510.10">
    <property type="entry name" value="Transferase(Phosphotransferase) domain 1"/>
    <property type="match status" value="1"/>
</dbReference>
<dbReference type="PANTHER" id="PTHR47634:SF9">
    <property type="entry name" value="PROTEIN KINASE DOMAIN-CONTAINING PROTEIN-RELATED"/>
    <property type="match status" value="1"/>
</dbReference>
<evidence type="ECO:0000313" key="11">
    <source>
        <dbReference type="Proteomes" id="UP000886523"/>
    </source>
</evidence>
<gene>
    <name evidence="10" type="ORF">BS47DRAFT_1370256</name>
</gene>
<name>A0A9P6E0X4_9AGAM</name>
<dbReference type="InterPro" id="IPR051334">
    <property type="entry name" value="SRPK"/>
</dbReference>
<feature type="domain" description="Protein kinase" evidence="9">
    <location>
        <begin position="21"/>
        <end position="345"/>
    </location>
</feature>
<dbReference type="GO" id="GO:0050684">
    <property type="term" value="P:regulation of mRNA processing"/>
    <property type="evidence" value="ECO:0007669"/>
    <property type="project" value="TreeGrafter"/>
</dbReference>
<evidence type="ECO:0000256" key="8">
    <source>
        <dbReference type="ARBA" id="ARBA00048679"/>
    </source>
</evidence>
<evidence type="ECO:0000256" key="1">
    <source>
        <dbReference type="ARBA" id="ARBA00012513"/>
    </source>
</evidence>
<reference evidence="10" key="1">
    <citation type="journal article" date="2020" name="Nat. Commun.">
        <title>Large-scale genome sequencing of mycorrhizal fungi provides insights into the early evolution of symbiotic traits.</title>
        <authorList>
            <person name="Miyauchi S."/>
            <person name="Kiss E."/>
            <person name="Kuo A."/>
            <person name="Drula E."/>
            <person name="Kohler A."/>
            <person name="Sanchez-Garcia M."/>
            <person name="Morin E."/>
            <person name="Andreopoulos B."/>
            <person name="Barry K.W."/>
            <person name="Bonito G."/>
            <person name="Buee M."/>
            <person name="Carver A."/>
            <person name="Chen C."/>
            <person name="Cichocki N."/>
            <person name="Clum A."/>
            <person name="Culley D."/>
            <person name="Crous P.W."/>
            <person name="Fauchery L."/>
            <person name="Girlanda M."/>
            <person name="Hayes R.D."/>
            <person name="Keri Z."/>
            <person name="LaButti K."/>
            <person name="Lipzen A."/>
            <person name="Lombard V."/>
            <person name="Magnuson J."/>
            <person name="Maillard F."/>
            <person name="Murat C."/>
            <person name="Nolan M."/>
            <person name="Ohm R.A."/>
            <person name="Pangilinan J."/>
            <person name="Pereira M.F."/>
            <person name="Perotto S."/>
            <person name="Peter M."/>
            <person name="Pfister S."/>
            <person name="Riley R."/>
            <person name="Sitrit Y."/>
            <person name="Stielow J.B."/>
            <person name="Szollosi G."/>
            <person name="Zifcakova L."/>
            <person name="Stursova M."/>
            <person name="Spatafora J.W."/>
            <person name="Tedersoo L."/>
            <person name="Vaario L.M."/>
            <person name="Yamada A."/>
            <person name="Yan M."/>
            <person name="Wang P."/>
            <person name="Xu J."/>
            <person name="Bruns T."/>
            <person name="Baldrian P."/>
            <person name="Vilgalys R."/>
            <person name="Dunand C."/>
            <person name="Henrissat B."/>
            <person name="Grigoriev I.V."/>
            <person name="Hibbett D."/>
            <person name="Nagy L.G."/>
            <person name="Martin F.M."/>
        </authorList>
    </citation>
    <scope>NUCLEOTIDE SEQUENCE</scope>
    <source>
        <strain evidence="10">UP504</strain>
    </source>
</reference>
<dbReference type="InterPro" id="IPR011009">
    <property type="entry name" value="Kinase-like_dom_sf"/>
</dbReference>
<dbReference type="SMART" id="SM00220">
    <property type="entry name" value="S_TKc"/>
    <property type="match status" value="1"/>
</dbReference>
<dbReference type="InterPro" id="IPR000719">
    <property type="entry name" value="Prot_kinase_dom"/>
</dbReference>
<organism evidence="10 11">
    <name type="scientific">Hydnum rufescens UP504</name>
    <dbReference type="NCBI Taxonomy" id="1448309"/>
    <lineage>
        <taxon>Eukaryota</taxon>
        <taxon>Fungi</taxon>
        <taxon>Dikarya</taxon>
        <taxon>Basidiomycota</taxon>
        <taxon>Agaricomycotina</taxon>
        <taxon>Agaricomycetes</taxon>
        <taxon>Cantharellales</taxon>
        <taxon>Hydnaceae</taxon>
        <taxon>Hydnum</taxon>
    </lineage>
</organism>
<dbReference type="Pfam" id="PF00069">
    <property type="entry name" value="Pkinase"/>
    <property type="match status" value="1"/>
</dbReference>
<evidence type="ECO:0000313" key="10">
    <source>
        <dbReference type="EMBL" id="KAF9521167.1"/>
    </source>
</evidence>
<comment type="catalytic activity">
    <reaction evidence="8">
        <text>L-seryl-[protein] + ATP = O-phospho-L-seryl-[protein] + ADP + H(+)</text>
        <dbReference type="Rhea" id="RHEA:17989"/>
        <dbReference type="Rhea" id="RHEA-COMP:9863"/>
        <dbReference type="Rhea" id="RHEA-COMP:11604"/>
        <dbReference type="ChEBI" id="CHEBI:15378"/>
        <dbReference type="ChEBI" id="CHEBI:29999"/>
        <dbReference type="ChEBI" id="CHEBI:30616"/>
        <dbReference type="ChEBI" id="CHEBI:83421"/>
        <dbReference type="ChEBI" id="CHEBI:456216"/>
        <dbReference type="EC" id="2.7.11.1"/>
    </reaction>
</comment>
<keyword evidence="3" id="KW-0808">Transferase</keyword>
<dbReference type="EMBL" id="MU128909">
    <property type="protein sequence ID" value="KAF9521167.1"/>
    <property type="molecule type" value="Genomic_DNA"/>
</dbReference>
<dbReference type="PROSITE" id="PS50011">
    <property type="entry name" value="PROTEIN_KINASE_DOM"/>
    <property type="match status" value="1"/>
</dbReference>
<dbReference type="EC" id="2.7.11.1" evidence="1"/>
<sequence>MAAANVHSLMLPQRGLNNGRYEIIRMLGRGTASSTFLCVDRSSHAKKYTAVKVLTSHATQGNKAQILQELEIMQAVSVLDDNDHLPILCDHFEHDGPYGRHLCLVMEPLTTDISSFRRNTPRKALPVHTVKMQSSMYVKPDNILFCIGNSPDHIDSQLESTPLEIDGDIEVNGVSYPIMRPQPLKHSFRWDDRPNLVILYDLLLIDLGHSMQVVGAFALRAPEVILHAPFGTAIDIWAVGCIAFELLTGQWAFNPKAGETWNIEDDHLAKMMELTGETFHPDLLAQSQKREHFFAPDGQLRSIDTLYPVSIREALLNYKVFIGACLRLNPEDRPSAKALLDHNWMRGALSCDSYYLPPDWHN</sequence>
<evidence type="ECO:0000256" key="2">
    <source>
        <dbReference type="ARBA" id="ARBA00022527"/>
    </source>
</evidence>
<comment type="caution">
    <text evidence="10">The sequence shown here is derived from an EMBL/GenBank/DDBJ whole genome shotgun (WGS) entry which is preliminary data.</text>
</comment>
<proteinExistence type="predicted"/>
<comment type="catalytic activity">
    <reaction evidence="7">
        <text>L-threonyl-[protein] + ATP = O-phospho-L-threonyl-[protein] + ADP + H(+)</text>
        <dbReference type="Rhea" id="RHEA:46608"/>
        <dbReference type="Rhea" id="RHEA-COMP:11060"/>
        <dbReference type="Rhea" id="RHEA-COMP:11605"/>
        <dbReference type="ChEBI" id="CHEBI:15378"/>
        <dbReference type="ChEBI" id="CHEBI:30013"/>
        <dbReference type="ChEBI" id="CHEBI:30616"/>
        <dbReference type="ChEBI" id="CHEBI:61977"/>
        <dbReference type="ChEBI" id="CHEBI:456216"/>
        <dbReference type="EC" id="2.7.11.1"/>
    </reaction>
</comment>
<accession>A0A9P6E0X4</accession>
<evidence type="ECO:0000259" key="9">
    <source>
        <dbReference type="PROSITE" id="PS50011"/>
    </source>
</evidence>
<dbReference type="SUPFAM" id="SSF56112">
    <property type="entry name" value="Protein kinase-like (PK-like)"/>
    <property type="match status" value="1"/>
</dbReference>
<dbReference type="GO" id="GO:0005524">
    <property type="term" value="F:ATP binding"/>
    <property type="evidence" value="ECO:0007669"/>
    <property type="project" value="UniProtKB-KW"/>
</dbReference>
<evidence type="ECO:0000256" key="7">
    <source>
        <dbReference type="ARBA" id="ARBA00047899"/>
    </source>
</evidence>
<dbReference type="GO" id="GO:0000245">
    <property type="term" value="P:spliceosomal complex assembly"/>
    <property type="evidence" value="ECO:0007669"/>
    <property type="project" value="TreeGrafter"/>
</dbReference>
<keyword evidence="11" id="KW-1185">Reference proteome</keyword>
<keyword evidence="4" id="KW-0547">Nucleotide-binding</keyword>
<dbReference type="Gene3D" id="3.30.200.20">
    <property type="entry name" value="Phosphorylase Kinase, domain 1"/>
    <property type="match status" value="1"/>
</dbReference>
<dbReference type="GO" id="GO:0004674">
    <property type="term" value="F:protein serine/threonine kinase activity"/>
    <property type="evidence" value="ECO:0007669"/>
    <property type="project" value="UniProtKB-KW"/>
</dbReference>
<evidence type="ECO:0000256" key="6">
    <source>
        <dbReference type="ARBA" id="ARBA00022840"/>
    </source>
</evidence>
<evidence type="ECO:0000256" key="3">
    <source>
        <dbReference type="ARBA" id="ARBA00022679"/>
    </source>
</evidence>
<dbReference type="OrthoDB" id="5979581at2759"/>
<dbReference type="AlphaFoldDB" id="A0A9P6E0X4"/>
<evidence type="ECO:0000256" key="5">
    <source>
        <dbReference type="ARBA" id="ARBA00022777"/>
    </source>
</evidence>
<keyword evidence="5" id="KW-0418">Kinase</keyword>
<protein>
    <recommendedName>
        <fullName evidence="1">non-specific serine/threonine protein kinase</fullName>
        <ecNumber evidence="1">2.7.11.1</ecNumber>
    </recommendedName>
</protein>